<evidence type="ECO:0000259" key="1">
    <source>
        <dbReference type="Pfam" id="PF13843"/>
    </source>
</evidence>
<feature type="domain" description="PiggyBac transposable element-derived protein" evidence="1">
    <location>
        <begin position="4"/>
        <end position="154"/>
    </location>
</feature>
<proteinExistence type="predicted"/>
<organism evidence="2 3">
    <name type="scientific">Rhamnusium bicolor</name>
    <dbReference type="NCBI Taxonomy" id="1586634"/>
    <lineage>
        <taxon>Eukaryota</taxon>
        <taxon>Metazoa</taxon>
        <taxon>Ecdysozoa</taxon>
        <taxon>Arthropoda</taxon>
        <taxon>Hexapoda</taxon>
        <taxon>Insecta</taxon>
        <taxon>Pterygota</taxon>
        <taxon>Neoptera</taxon>
        <taxon>Endopterygota</taxon>
        <taxon>Coleoptera</taxon>
        <taxon>Polyphaga</taxon>
        <taxon>Cucujiformia</taxon>
        <taxon>Chrysomeloidea</taxon>
        <taxon>Cerambycidae</taxon>
        <taxon>Lepturinae</taxon>
        <taxon>Rhagiini</taxon>
        <taxon>Rhamnusium</taxon>
    </lineage>
</organism>
<name>A0AAV8WIY2_9CUCU</name>
<dbReference type="AlphaFoldDB" id="A0AAV8WIY2"/>
<accession>A0AAV8WIY2</accession>
<dbReference type="Proteomes" id="UP001162156">
    <property type="component" value="Unassembled WGS sequence"/>
</dbReference>
<dbReference type="Pfam" id="PF13843">
    <property type="entry name" value="DDE_Tnp_1_7"/>
    <property type="match status" value="1"/>
</dbReference>
<dbReference type="PANTHER" id="PTHR46599:SF3">
    <property type="entry name" value="PIGGYBAC TRANSPOSABLE ELEMENT-DERIVED PROTEIN 4"/>
    <property type="match status" value="1"/>
</dbReference>
<protein>
    <recommendedName>
        <fullName evidence="1">PiggyBac transposable element-derived protein domain-containing protein</fullName>
    </recommendedName>
</protein>
<evidence type="ECO:0000313" key="2">
    <source>
        <dbReference type="EMBL" id="KAJ8926494.1"/>
    </source>
</evidence>
<comment type="caution">
    <text evidence="2">The sequence shown here is derived from an EMBL/GenBank/DDBJ whole genome shotgun (WGS) entry which is preliminary data.</text>
</comment>
<dbReference type="PANTHER" id="PTHR46599">
    <property type="entry name" value="PIGGYBAC TRANSPOSABLE ELEMENT-DERIVED PROTEIN 4"/>
    <property type="match status" value="1"/>
</dbReference>
<dbReference type="InterPro" id="IPR029526">
    <property type="entry name" value="PGBD"/>
</dbReference>
<keyword evidence="3" id="KW-1185">Reference proteome</keyword>
<reference evidence="2" key="1">
    <citation type="journal article" date="2023" name="Insect Mol. Biol.">
        <title>Genome sequencing provides insights into the evolution of gene families encoding plant cell wall-degrading enzymes in longhorned beetles.</title>
        <authorList>
            <person name="Shin N.R."/>
            <person name="Okamura Y."/>
            <person name="Kirsch R."/>
            <person name="Pauchet Y."/>
        </authorList>
    </citation>
    <scope>NUCLEOTIDE SEQUENCE</scope>
    <source>
        <strain evidence="2">RBIC_L_NR</strain>
    </source>
</reference>
<gene>
    <name evidence="2" type="ORF">NQ314_021139</name>
</gene>
<sequence>MSQLHTVFFDSYFNDVQLQKDLLKDKIYACGTTRKRRKLEPKDLKEDKVMKRGNTHWRITKEGILYLKWKDTKSVRFLSNFHNPDDVRTILRKQKDGSSVEFPCLQVVKDYNMHMNYVDKSDMHIATYRIDRKSRKWWHRLFWHFLDLTIVNTYIIFKDRAPNCKIISLKEFRLSVACGFIGADPETA</sequence>
<dbReference type="EMBL" id="JANEYF010005872">
    <property type="protein sequence ID" value="KAJ8926494.1"/>
    <property type="molecule type" value="Genomic_DNA"/>
</dbReference>
<evidence type="ECO:0000313" key="3">
    <source>
        <dbReference type="Proteomes" id="UP001162156"/>
    </source>
</evidence>